<evidence type="ECO:0000313" key="8">
    <source>
        <dbReference type="Proteomes" id="UP001320544"/>
    </source>
</evidence>
<evidence type="ECO:0000256" key="5">
    <source>
        <dbReference type="SAM" id="Phobius"/>
    </source>
</evidence>
<keyword evidence="4 5" id="KW-0472">Membrane</keyword>
<keyword evidence="8" id="KW-1185">Reference proteome</keyword>
<feature type="transmembrane region" description="Helical" evidence="5">
    <location>
        <begin position="418"/>
        <end position="437"/>
    </location>
</feature>
<feature type="transmembrane region" description="Helical" evidence="5">
    <location>
        <begin position="298"/>
        <end position="317"/>
    </location>
</feature>
<dbReference type="SUPFAM" id="SSF103473">
    <property type="entry name" value="MFS general substrate transporter"/>
    <property type="match status" value="1"/>
</dbReference>
<gene>
    <name evidence="7" type="ORF">CE91St30_10400</name>
</gene>
<dbReference type="InterPro" id="IPR050327">
    <property type="entry name" value="Proton-linked_MCT"/>
</dbReference>
<evidence type="ECO:0000256" key="1">
    <source>
        <dbReference type="ARBA" id="ARBA00004651"/>
    </source>
</evidence>
<comment type="subcellular location">
    <subcellularLocation>
        <location evidence="1">Cell membrane</location>
        <topology evidence="1">Multi-pass membrane protein</topology>
    </subcellularLocation>
</comment>
<feature type="domain" description="Major facilitator superfamily (MFS) profile" evidence="6">
    <location>
        <begin position="33"/>
        <end position="442"/>
    </location>
</feature>
<dbReference type="EMBL" id="AP025564">
    <property type="protein sequence ID" value="BDE95707.1"/>
    <property type="molecule type" value="Genomic_DNA"/>
</dbReference>
<dbReference type="PANTHER" id="PTHR11360">
    <property type="entry name" value="MONOCARBOXYLATE TRANSPORTER"/>
    <property type="match status" value="1"/>
</dbReference>
<feature type="transmembrane region" description="Helical" evidence="5">
    <location>
        <begin position="104"/>
        <end position="124"/>
    </location>
</feature>
<sequence length="448" mass="46373">MSDIAPQEVAGIEAAAEAPGQKQGAKPKKLFYGYVLIVVLGFMYFCSSGIVLPTATIVNPLMLEDQSLGMNATILGTGFSLFVLVQGLSAPLVGGLISRKGARFSMVSGAVLMLVAMLALIFFVSSPIAYFIAFGIVTSAATMMVGQLAVQSTIGDWFIARRGMAMTAMMVIGASASFIGPPVVNAIVDATGGGWRGGWYLLVALSIILILVALLFVKNKPADIGQYPDGAADAGSLAGEGKRFKVYKNTAQIAFKDVIRNKYFWLISLAATGGFAAYTLSTAQGVIHFTSLGFDHGLIVGGVAIMGGVSLVGKMLLGMVSDRIEPIRLIVGSTVVLFIGVIAGAAAQNTIMVYAFYVCVGFGFGGVNAVFPTAMANYFGASSFSKNLGTGIMITTVVASTLPVMSGAIFDATGTCTLAFYITAAIIAVCAVCGALVKIPKHNSGKGE</sequence>
<feature type="transmembrane region" description="Helical" evidence="5">
    <location>
        <begin position="162"/>
        <end position="179"/>
    </location>
</feature>
<dbReference type="Pfam" id="PF07690">
    <property type="entry name" value="MFS_1"/>
    <property type="match status" value="1"/>
</dbReference>
<dbReference type="PROSITE" id="PS50850">
    <property type="entry name" value="MFS"/>
    <property type="match status" value="1"/>
</dbReference>
<organism evidence="7 8">
    <name type="scientific">Raoultibacter timonensis</name>
    <dbReference type="NCBI Taxonomy" id="1907662"/>
    <lineage>
        <taxon>Bacteria</taxon>
        <taxon>Bacillati</taxon>
        <taxon>Actinomycetota</taxon>
        <taxon>Coriobacteriia</taxon>
        <taxon>Eggerthellales</taxon>
        <taxon>Eggerthellaceae</taxon>
        <taxon>Raoultibacter</taxon>
    </lineage>
</organism>
<dbReference type="RefSeq" id="WP_244411995.1">
    <property type="nucleotide sequence ID" value="NZ_AP025564.1"/>
</dbReference>
<feature type="transmembrane region" description="Helical" evidence="5">
    <location>
        <begin position="354"/>
        <end position="379"/>
    </location>
</feature>
<feature type="transmembrane region" description="Helical" evidence="5">
    <location>
        <begin position="72"/>
        <end position="97"/>
    </location>
</feature>
<evidence type="ECO:0000256" key="3">
    <source>
        <dbReference type="ARBA" id="ARBA00022989"/>
    </source>
</evidence>
<dbReference type="Proteomes" id="UP001320544">
    <property type="component" value="Chromosome"/>
</dbReference>
<reference evidence="7 8" key="1">
    <citation type="submission" date="2022-01" db="EMBL/GenBank/DDBJ databases">
        <title>Novel bile acid biosynthetic pathways are enriched in the microbiome of centenarians.</title>
        <authorList>
            <person name="Sato Y."/>
            <person name="Atarashi K."/>
            <person name="Plichta R.D."/>
            <person name="Arai Y."/>
            <person name="Sasajima S."/>
            <person name="Kearney M.S."/>
            <person name="Suda W."/>
            <person name="Takeshita K."/>
            <person name="Sasaki T."/>
            <person name="Okamoto S."/>
            <person name="Skelly N.A."/>
            <person name="Okamura Y."/>
            <person name="Vlamakis H."/>
            <person name="Li Y."/>
            <person name="Tanoue T."/>
            <person name="Takei H."/>
            <person name="Nittono H."/>
            <person name="Narushima S."/>
            <person name="Irie J."/>
            <person name="Itoh H."/>
            <person name="Moriya K."/>
            <person name="Sugiura Y."/>
            <person name="Suematsu M."/>
            <person name="Moritoki N."/>
            <person name="Shibata S."/>
            <person name="Littman R.D."/>
            <person name="Fischbach A.M."/>
            <person name="Uwamino Y."/>
            <person name="Inoue T."/>
            <person name="Honda A."/>
            <person name="Hattori M."/>
            <person name="Murai T."/>
            <person name="Xavier J.R."/>
            <person name="Hirose N."/>
            <person name="Honda K."/>
        </authorList>
    </citation>
    <scope>NUCLEOTIDE SEQUENCE [LARGE SCALE GENOMIC DNA]</scope>
    <source>
        <strain evidence="7 8">CE91-St30</strain>
    </source>
</reference>
<evidence type="ECO:0000259" key="6">
    <source>
        <dbReference type="PROSITE" id="PS50850"/>
    </source>
</evidence>
<name>A0ABN6MCI1_9ACTN</name>
<protein>
    <submittedName>
        <fullName evidence="7">MFS transporter</fullName>
    </submittedName>
</protein>
<evidence type="ECO:0000256" key="2">
    <source>
        <dbReference type="ARBA" id="ARBA00022692"/>
    </source>
</evidence>
<feature type="transmembrane region" description="Helical" evidence="5">
    <location>
        <begin position="329"/>
        <end position="348"/>
    </location>
</feature>
<feature type="transmembrane region" description="Helical" evidence="5">
    <location>
        <begin position="31"/>
        <end position="52"/>
    </location>
</feature>
<dbReference type="Gene3D" id="1.20.1250.20">
    <property type="entry name" value="MFS general substrate transporter like domains"/>
    <property type="match status" value="1"/>
</dbReference>
<evidence type="ECO:0000313" key="7">
    <source>
        <dbReference type="EMBL" id="BDE95707.1"/>
    </source>
</evidence>
<dbReference type="InterPro" id="IPR020846">
    <property type="entry name" value="MFS_dom"/>
</dbReference>
<dbReference type="InterPro" id="IPR036259">
    <property type="entry name" value="MFS_trans_sf"/>
</dbReference>
<feature type="transmembrane region" description="Helical" evidence="5">
    <location>
        <begin position="199"/>
        <end position="217"/>
    </location>
</feature>
<feature type="transmembrane region" description="Helical" evidence="5">
    <location>
        <begin position="130"/>
        <end position="150"/>
    </location>
</feature>
<feature type="transmembrane region" description="Helical" evidence="5">
    <location>
        <begin position="391"/>
        <end position="412"/>
    </location>
</feature>
<dbReference type="InterPro" id="IPR011701">
    <property type="entry name" value="MFS"/>
</dbReference>
<feature type="transmembrane region" description="Helical" evidence="5">
    <location>
        <begin position="263"/>
        <end position="286"/>
    </location>
</feature>
<dbReference type="PANTHER" id="PTHR11360:SF290">
    <property type="entry name" value="MONOCARBOXYLATE MFS PERMEASE"/>
    <property type="match status" value="1"/>
</dbReference>
<keyword evidence="3 5" id="KW-1133">Transmembrane helix</keyword>
<proteinExistence type="predicted"/>
<evidence type="ECO:0000256" key="4">
    <source>
        <dbReference type="ARBA" id="ARBA00023136"/>
    </source>
</evidence>
<accession>A0ABN6MCI1</accession>
<keyword evidence="2 5" id="KW-0812">Transmembrane</keyword>